<reference evidence="2 3" key="1">
    <citation type="submission" date="2019-06" db="EMBL/GenBank/DDBJ databases">
        <title>Draft genome sequences of 15 bacterial species constituting the stable defined intestinal microbiota of the GM15 gnotobiotic mouse model.</title>
        <authorList>
            <person name="Elie C."/>
            <person name="Mathieu A."/>
            <person name="Saliou A."/>
            <person name="Darnaud M."/>
            <person name="Leulier F."/>
            <person name="Tamellini A."/>
        </authorList>
    </citation>
    <scope>NUCLEOTIDE SEQUENCE [LARGE SCALE GENOMIC DNA]</scope>
    <source>
        <strain evidence="2 3">JM4-15</strain>
    </source>
</reference>
<protein>
    <submittedName>
        <fullName evidence="2">AAA family ATPase</fullName>
    </submittedName>
</protein>
<dbReference type="AlphaFoldDB" id="A0A845SWE6"/>
<comment type="caution">
    <text evidence="2">The sequence shown here is derived from an EMBL/GenBank/DDBJ whole genome shotgun (WGS) entry which is preliminary data.</text>
</comment>
<evidence type="ECO:0000313" key="3">
    <source>
        <dbReference type="Proteomes" id="UP000462501"/>
    </source>
</evidence>
<accession>A0A845SWE6</accession>
<dbReference type="SUPFAM" id="SSF52540">
    <property type="entry name" value="P-loop containing nucleoside triphosphate hydrolases"/>
    <property type="match status" value="1"/>
</dbReference>
<proteinExistence type="predicted"/>
<sequence length="384" mass="43063">MTITEQAKTTALVPSVGADGGQPISKTIESSISEAFQENNPPDENIDEILGQMQRYNDPAYLHTVSMNELYENIYQSRPPIIDGLLHAGTYLFVGAPKVGKSFLMAQLAYHVSIGLPPWGYNVHKGTVLYLALEDDYRRLQERLYRMFGTDSTENLHFAICAKQLGAGLDEQLEKFVREHTNTKLIIIDTLQKIREAGGDKFSYANDYEIVGRLKQIADRNGVCLLLVHHIRKQQTDDKFDMISGTNGLLGAADGAFLLQKERRTDNAAVLDISGRDQQEQRLYLTRDVVRLVWQLERAENELWKEPPDPVLEAVAALVTADRPEWSGTATDLTAALRADMKPNALAMRLNIRAGKLLNDYHIQYASVRTHAGRSIKLTLMPQA</sequence>
<evidence type="ECO:0000313" key="2">
    <source>
        <dbReference type="EMBL" id="NDO39248.1"/>
    </source>
</evidence>
<dbReference type="RefSeq" id="WP_162221137.1">
    <property type="nucleotide sequence ID" value="NZ_JAETUF010000014.1"/>
</dbReference>
<dbReference type="SMART" id="SM00382">
    <property type="entry name" value="AAA"/>
    <property type="match status" value="1"/>
</dbReference>
<dbReference type="EMBL" id="VIQT01000010">
    <property type="protein sequence ID" value="NDO39248.1"/>
    <property type="molecule type" value="Genomic_DNA"/>
</dbReference>
<dbReference type="Gene3D" id="3.40.50.300">
    <property type="entry name" value="P-loop containing nucleotide triphosphate hydrolases"/>
    <property type="match status" value="1"/>
</dbReference>
<feature type="domain" description="AAA+ ATPase" evidence="1">
    <location>
        <begin position="87"/>
        <end position="263"/>
    </location>
</feature>
<name>A0A845SWE6_9FIRM</name>
<evidence type="ECO:0000259" key="1">
    <source>
        <dbReference type="SMART" id="SM00382"/>
    </source>
</evidence>
<gene>
    <name evidence="2" type="ORF">FMM72_08245</name>
</gene>
<organism evidence="2 3">
    <name type="scientific">Anaerotruncus colihominis</name>
    <dbReference type="NCBI Taxonomy" id="169435"/>
    <lineage>
        <taxon>Bacteria</taxon>
        <taxon>Bacillati</taxon>
        <taxon>Bacillota</taxon>
        <taxon>Clostridia</taxon>
        <taxon>Eubacteriales</taxon>
        <taxon>Oscillospiraceae</taxon>
        <taxon>Anaerotruncus</taxon>
    </lineage>
</organism>
<dbReference type="InterPro" id="IPR027417">
    <property type="entry name" value="P-loop_NTPase"/>
</dbReference>
<dbReference type="InterPro" id="IPR038724">
    <property type="entry name" value="RepA"/>
</dbReference>
<dbReference type="Pfam" id="PF13481">
    <property type="entry name" value="AAA_25"/>
    <property type="match status" value="1"/>
</dbReference>
<dbReference type="CDD" id="cd01125">
    <property type="entry name" value="RepA_RSF1010_like"/>
    <property type="match status" value="1"/>
</dbReference>
<dbReference type="Proteomes" id="UP000462501">
    <property type="component" value="Unassembled WGS sequence"/>
</dbReference>
<dbReference type="InterPro" id="IPR003593">
    <property type="entry name" value="AAA+_ATPase"/>
</dbReference>